<dbReference type="EMBL" id="JACWZZ010000001">
    <property type="protein sequence ID" value="MBD2714365.1"/>
    <property type="molecule type" value="Genomic_DNA"/>
</dbReference>
<comment type="caution">
    <text evidence="1">The sequence shown here is derived from an EMBL/GenBank/DDBJ whole genome shotgun (WGS) entry which is preliminary data.</text>
</comment>
<gene>
    <name evidence="1" type="ORF">IC231_04885</name>
</gene>
<name>A0ABR8JEZ0_9BACT</name>
<sequence length="176" mass="19824">MPPSNPTAPFDYPQAPSSGAWYIAVALIGHADFTKANPITELALDKIFNQADEISYPWIQEALGRMGRFGVSAYSSLNFKGADYEAKSIFISTGFRNKTRKIVVELHHGALTYLQQLQLAIHQLYVRGDLQPANLISFMKSLNPLLKFDMKEDGRYNGPAMLNFPHQKRKLDNHLI</sequence>
<dbReference type="RefSeq" id="WP_190783451.1">
    <property type="nucleotide sequence ID" value="NZ_JACWZZ010000001.1"/>
</dbReference>
<keyword evidence="2" id="KW-1185">Reference proteome</keyword>
<proteinExistence type="predicted"/>
<reference evidence="1 2" key="1">
    <citation type="submission" date="2020-09" db="EMBL/GenBank/DDBJ databases">
        <authorList>
            <person name="Kim M.K."/>
        </authorList>
    </citation>
    <scope>NUCLEOTIDE SEQUENCE [LARGE SCALE GENOMIC DNA]</scope>
    <source>
        <strain evidence="1 2">BT646</strain>
    </source>
</reference>
<evidence type="ECO:0000313" key="2">
    <source>
        <dbReference type="Proteomes" id="UP000642468"/>
    </source>
</evidence>
<dbReference type="Proteomes" id="UP000642468">
    <property type="component" value="Unassembled WGS sequence"/>
</dbReference>
<accession>A0ABR8JEZ0</accession>
<organism evidence="1 2">
    <name type="scientific">Hymenobacter duratus</name>
    <dbReference type="NCBI Taxonomy" id="2771356"/>
    <lineage>
        <taxon>Bacteria</taxon>
        <taxon>Pseudomonadati</taxon>
        <taxon>Bacteroidota</taxon>
        <taxon>Cytophagia</taxon>
        <taxon>Cytophagales</taxon>
        <taxon>Hymenobacteraceae</taxon>
        <taxon>Hymenobacter</taxon>
    </lineage>
</organism>
<evidence type="ECO:0000313" key="1">
    <source>
        <dbReference type="EMBL" id="MBD2714365.1"/>
    </source>
</evidence>
<protein>
    <submittedName>
        <fullName evidence="1">Uncharacterized protein</fullName>
    </submittedName>
</protein>